<protein>
    <submittedName>
        <fullName evidence="1">Uncharacterized protein</fullName>
    </submittedName>
</protein>
<proteinExistence type="predicted"/>
<dbReference type="EMBL" id="JAHOEP010000058">
    <property type="protein sequence ID" value="MBV3409483.1"/>
    <property type="molecule type" value="Genomic_DNA"/>
</dbReference>
<comment type="caution">
    <text evidence="1">The sequence shown here is derived from an EMBL/GenBank/DDBJ whole genome shotgun (WGS) entry which is preliminary data.</text>
</comment>
<dbReference type="Proteomes" id="UP001196316">
    <property type="component" value="Unassembled WGS sequence"/>
</dbReference>
<evidence type="ECO:0000313" key="2">
    <source>
        <dbReference type="Proteomes" id="UP001196316"/>
    </source>
</evidence>
<name>A0AAW4NEQ6_9BACT</name>
<dbReference type="RefSeq" id="WP_153084387.1">
    <property type="nucleotide sequence ID" value="NZ_JAHOEK010000057.1"/>
</dbReference>
<accession>A0AAW4NEQ6</accession>
<gene>
    <name evidence="1" type="ORF">KSW80_13955</name>
</gene>
<dbReference type="AlphaFoldDB" id="A0AAW4NEQ6"/>
<sequence>MARINQEILDELVEDCSAGNDEYVVSKWIIEKVPAIFNDNFLSPL</sequence>
<reference evidence="1" key="1">
    <citation type="submission" date="2021-06" db="EMBL/GenBank/DDBJ databases">
        <title>Collection of gut derived symbiotic bacterial strains cultured from healthy donors.</title>
        <authorList>
            <person name="Lin H."/>
            <person name="Littmann E."/>
            <person name="Pamer E.G."/>
        </authorList>
    </citation>
    <scope>NUCLEOTIDE SEQUENCE</scope>
    <source>
        <strain evidence="1">MSK.21.60</strain>
    </source>
</reference>
<evidence type="ECO:0000313" key="1">
    <source>
        <dbReference type="EMBL" id="MBV3409483.1"/>
    </source>
</evidence>
<organism evidence="1 2">
    <name type="scientific">Segatella copri</name>
    <dbReference type="NCBI Taxonomy" id="165179"/>
    <lineage>
        <taxon>Bacteria</taxon>
        <taxon>Pseudomonadati</taxon>
        <taxon>Bacteroidota</taxon>
        <taxon>Bacteroidia</taxon>
        <taxon>Bacteroidales</taxon>
        <taxon>Prevotellaceae</taxon>
        <taxon>Segatella</taxon>
    </lineage>
</organism>